<proteinExistence type="predicted"/>
<evidence type="ECO:0000313" key="1">
    <source>
        <dbReference type="EMBL" id="CAE0401987.1"/>
    </source>
</evidence>
<sequence length="345" mass="40231">MPVRQGVRSPYLTSSVPKALATAPASPPRDDDRTALIDNSRNIYLRVRLRCGVILMCRPEVFWLCPQVLQVLYSDVGDILALLPRNLRPLLQRTKIFVNHEYAYGLKSKPQRVQHTTAHHHHEWLLWARDRPDKVMSIEIYNAGDFCRMRQHWNGCGLLLHEYCHVIHQHVLGLQNQRIIDLYEDACRSGRYDRTLRRDWAGKEDDHDMHYCMVDHKEFFAEISVTYLAQGYKHLDRADTSQLETCSPPIMEPIVRQRLRNYKGRLLDPIPPREGHCNKFQPFTSGQLREHDPELYQRIVAIWDSISKWQDNHNKDPACCWKILAPWRAAPKTNAVMATGDTVSL</sequence>
<protein>
    <submittedName>
        <fullName evidence="1">Uncharacterized protein</fullName>
    </submittedName>
</protein>
<reference evidence="1" key="1">
    <citation type="submission" date="2021-01" db="EMBL/GenBank/DDBJ databases">
        <authorList>
            <person name="Corre E."/>
            <person name="Pelletier E."/>
            <person name="Niang G."/>
            <person name="Scheremetjew M."/>
            <person name="Finn R."/>
            <person name="Kale V."/>
            <person name="Holt S."/>
            <person name="Cochrane G."/>
            <person name="Meng A."/>
            <person name="Brown T."/>
            <person name="Cohen L."/>
        </authorList>
    </citation>
    <scope>NUCLEOTIDE SEQUENCE</scope>
    <source>
        <strain evidence="1">CCMP127</strain>
    </source>
</reference>
<dbReference type="SUPFAM" id="SSF55486">
    <property type="entry name" value="Metalloproteases ('zincins'), catalytic domain"/>
    <property type="match status" value="1"/>
</dbReference>
<accession>A0A7S3KVR1</accession>
<gene>
    <name evidence="1" type="ORF">ACOF00016_LOCUS282</name>
</gene>
<name>A0A7S3KVR1_9STRA</name>
<organism evidence="1">
    <name type="scientific">Amphora coffeiformis</name>
    <dbReference type="NCBI Taxonomy" id="265554"/>
    <lineage>
        <taxon>Eukaryota</taxon>
        <taxon>Sar</taxon>
        <taxon>Stramenopiles</taxon>
        <taxon>Ochrophyta</taxon>
        <taxon>Bacillariophyta</taxon>
        <taxon>Bacillariophyceae</taxon>
        <taxon>Bacillariophycidae</taxon>
        <taxon>Thalassiophysales</taxon>
        <taxon>Catenulaceae</taxon>
        <taxon>Amphora</taxon>
    </lineage>
</organism>
<dbReference type="AlphaFoldDB" id="A0A7S3KVR1"/>
<dbReference type="EMBL" id="HBIM01000316">
    <property type="protein sequence ID" value="CAE0401987.1"/>
    <property type="molecule type" value="Transcribed_RNA"/>
</dbReference>